<comment type="function">
    <text evidence="1">Inhibitory receptor acting as a major negative regulator of T-cell responses. The affinity of CTLA4 for its natural B7 family ligands, CD80 and CD86, is considerably stronger than the affinity of their cognate stimulatory coreceptor CD28.</text>
</comment>
<dbReference type="InterPro" id="IPR036179">
    <property type="entry name" value="Ig-like_dom_sf"/>
</dbReference>
<dbReference type="PANTHER" id="PTHR11494">
    <property type="entry name" value="CYTOTOXIC T-LYMPHOCYTE PROTEIN"/>
    <property type="match status" value="1"/>
</dbReference>
<evidence type="ECO:0000256" key="5">
    <source>
        <dbReference type="ARBA" id="ARBA00022553"/>
    </source>
</evidence>
<dbReference type="Pfam" id="PF07686">
    <property type="entry name" value="V-set"/>
    <property type="match status" value="1"/>
</dbReference>
<dbReference type="PANTHER" id="PTHR11494:SF8">
    <property type="entry name" value="CYTOTOXIC T-LYMPHOCYTE PROTEIN 4"/>
    <property type="match status" value="1"/>
</dbReference>
<proteinExistence type="predicted"/>
<keyword evidence="8" id="KW-0391">Immunity</keyword>
<keyword evidence="5" id="KW-0597">Phosphoprotein</keyword>
<keyword evidence="12" id="KW-1015">Disulfide bond</keyword>
<dbReference type="KEGG" id="emc:129324996"/>
<dbReference type="SMART" id="SM00409">
    <property type="entry name" value="IG"/>
    <property type="match status" value="1"/>
</dbReference>
<comment type="subcellular location">
    <subcellularLocation>
        <location evidence="2">Cell membrane</location>
        <topology evidence="2">Single-pass type I membrane protein</topology>
    </subcellularLocation>
</comment>
<dbReference type="Gene3D" id="2.60.40.10">
    <property type="entry name" value="Immunoglobulins"/>
    <property type="match status" value="1"/>
</dbReference>
<keyword evidence="13" id="KW-0325">Glycoprotein</keyword>
<evidence type="ECO:0000256" key="4">
    <source>
        <dbReference type="ARBA" id="ARBA00022475"/>
    </source>
</evidence>
<evidence type="ECO:0000256" key="11">
    <source>
        <dbReference type="ARBA" id="ARBA00023136"/>
    </source>
</evidence>
<dbReference type="Proteomes" id="UP001190640">
    <property type="component" value="Chromosome 2"/>
</dbReference>
<feature type="signal peptide" evidence="17">
    <location>
        <begin position="1"/>
        <end position="16"/>
    </location>
</feature>
<dbReference type="InterPro" id="IPR040216">
    <property type="entry name" value="CTLA4/CD28"/>
</dbReference>
<feature type="domain" description="Immunoglobulin" evidence="18">
    <location>
        <begin position="26"/>
        <end position="136"/>
    </location>
</feature>
<name>A0AA97KSP6_EUBMA</name>
<dbReference type="GeneID" id="129324996"/>
<dbReference type="InterPro" id="IPR013783">
    <property type="entry name" value="Ig-like_fold"/>
</dbReference>
<dbReference type="GO" id="GO:0050852">
    <property type="term" value="P:T cell receptor signaling pathway"/>
    <property type="evidence" value="ECO:0007669"/>
    <property type="project" value="TreeGrafter"/>
</dbReference>
<gene>
    <name evidence="20" type="primary">CTLA4</name>
</gene>
<keyword evidence="10" id="KW-1064">Adaptive immunity</keyword>
<evidence type="ECO:0000256" key="1">
    <source>
        <dbReference type="ARBA" id="ARBA00002230"/>
    </source>
</evidence>
<evidence type="ECO:0000256" key="3">
    <source>
        <dbReference type="ARBA" id="ARBA00016331"/>
    </source>
</evidence>
<accession>A0AA97KSP6</accession>
<dbReference type="GO" id="GO:0050853">
    <property type="term" value="P:B cell receptor signaling pathway"/>
    <property type="evidence" value="ECO:0007669"/>
    <property type="project" value="TreeGrafter"/>
</dbReference>
<evidence type="ECO:0000256" key="8">
    <source>
        <dbReference type="ARBA" id="ARBA00022859"/>
    </source>
</evidence>
<keyword evidence="11 16" id="KW-0472">Membrane</keyword>
<organism evidence="19 20">
    <name type="scientific">Eublepharis macularius</name>
    <name type="common">Leopard gecko</name>
    <name type="synonym">Cyrtodactylus macularius</name>
    <dbReference type="NCBI Taxonomy" id="481883"/>
    <lineage>
        <taxon>Eukaryota</taxon>
        <taxon>Metazoa</taxon>
        <taxon>Chordata</taxon>
        <taxon>Craniata</taxon>
        <taxon>Vertebrata</taxon>
        <taxon>Euteleostomi</taxon>
        <taxon>Lepidosauria</taxon>
        <taxon>Squamata</taxon>
        <taxon>Bifurcata</taxon>
        <taxon>Gekkota</taxon>
        <taxon>Eublepharidae</taxon>
        <taxon>Eublepharinae</taxon>
        <taxon>Eublepharis</taxon>
    </lineage>
</organism>
<dbReference type="PRINTS" id="PR01720">
    <property type="entry name" value="CTLANTIGEN4"/>
</dbReference>
<dbReference type="GO" id="GO:0045590">
    <property type="term" value="P:negative regulation of regulatory T cell differentiation"/>
    <property type="evidence" value="ECO:0007669"/>
    <property type="project" value="TreeGrafter"/>
</dbReference>
<evidence type="ECO:0000256" key="13">
    <source>
        <dbReference type="ARBA" id="ARBA00023180"/>
    </source>
</evidence>
<evidence type="ECO:0000313" key="19">
    <source>
        <dbReference type="Proteomes" id="UP001190640"/>
    </source>
</evidence>
<keyword evidence="6 16" id="KW-0812">Transmembrane</keyword>
<dbReference type="RefSeq" id="XP_054828453.1">
    <property type="nucleotide sequence ID" value="XM_054972478.1"/>
</dbReference>
<evidence type="ECO:0000259" key="18">
    <source>
        <dbReference type="SMART" id="SM00409"/>
    </source>
</evidence>
<evidence type="ECO:0000256" key="14">
    <source>
        <dbReference type="ARBA" id="ARBA00023319"/>
    </source>
</evidence>
<evidence type="ECO:0000256" key="15">
    <source>
        <dbReference type="ARBA" id="ARBA00032097"/>
    </source>
</evidence>
<evidence type="ECO:0000256" key="10">
    <source>
        <dbReference type="ARBA" id="ARBA00023130"/>
    </source>
</evidence>
<dbReference type="GO" id="GO:0042129">
    <property type="term" value="P:regulation of T cell proliferation"/>
    <property type="evidence" value="ECO:0007669"/>
    <property type="project" value="InterPro"/>
</dbReference>
<keyword evidence="4" id="KW-1003">Cell membrane</keyword>
<feature type="chain" id="PRO_5041722124" description="Cytotoxic T-lymphocyte protein 4" evidence="17">
    <location>
        <begin position="17"/>
        <end position="191"/>
    </location>
</feature>
<dbReference type="GO" id="GO:0002250">
    <property type="term" value="P:adaptive immune response"/>
    <property type="evidence" value="ECO:0007669"/>
    <property type="project" value="UniProtKB-KW"/>
</dbReference>
<keyword evidence="9 16" id="KW-1133">Transmembrane helix</keyword>
<evidence type="ECO:0000313" key="20">
    <source>
        <dbReference type="RefSeq" id="XP_054828453.1"/>
    </source>
</evidence>
<evidence type="ECO:0000256" key="7">
    <source>
        <dbReference type="ARBA" id="ARBA00022729"/>
    </source>
</evidence>
<evidence type="ECO:0000256" key="6">
    <source>
        <dbReference type="ARBA" id="ARBA00022692"/>
    </source>
</evidence>
<evidence type="ECO:0000256" key="16">
    <source>
        <dbReference type="SAM" id="Phobius"/>
    </source>
</evidence>
<feature type="transmembrane region" description="Helical" evidence="16">
    <location>
        <begin position="147"/>
        <end position="170"/>
    </location>
</feature>
<dbReference type="GO" id="GO:0009897">
    <property type="term" value="C:external side of plasma membrane"/>
    <property type="evidence" value="ECO:0007669"/>
    <property type="project" value="TreeGrafter"/>
</dbReference>
<protein>
    <recommendedName>
        <fullName evidence="3">Cytotoxic T-lymphocyte protein 4</fullName>
    </recommendedName>
    <alternativeName>
        <fullName evidence="15">Cytotoxic T-lymphocyte-associated antigen 4</fullName>
    </alternativeName>
</protein>
<keyword evidence="7 17" id="KW-0732">Signal</keyword>
<evidence type="ECO:0000256" key="2">
    <source>
        <dbReference type="ARBA" id="ARBA00004251"/>
    </source>
</evidence>
<dbReference type="AlphaFoldDB" id="A0AA97KSP6"/>
<evidence type="ECO:0000256" key="12">
    <source>
        <dbReference type="ARBA" id="ARBA00023157"/>
    </source>
</evidence>
<evidence type="ECO:0000256" key="9">
    <source>
        <dbReference type="ARBA" id="ARBA00022989"/>
    </source>
</evidence>
<dbReference type="CTD" id="1493"/>
<dbReference type="InterPro" id="IPR013106">
    <property type="entry name" value="Ig_V-set"/>
</dbReference>
<dbReference type="InterPro" id="IPR003599">
    <property type="entry name" value="Ig_sub"/>
</dbReference>
<keyword evidence="19" id="KW-1185">Reference proteome</keyword>
<dbReference type="SUPFAM" id="SSF48726">
    <property type="entry name" value="Immunoglobulin"/>
    <property type="match status" value="1"/>
</dbReference>
<sequence length="191" mass="21744">MILFFTVTIFCSITVGITKVMEVSQPAFIIAKRQEAAHFICDYNYAGDAKQFQITLYKQIGNRSIQICTSSFTTEYKPSRMQEAIRCHFHPSHNRVNLTLWGLESTDAGLYFCKMERIYPPPYYPAMGKGTQLYVIDPEPCVDLQPYLWIAVAGASGLLIYSILITVFILRKAILKRAYFTPGTYVKIVPT</sequence>
<reference evidence="20" key="1">
    <citation type="submission" date="2025-08" db="UniProtKB">
        <authorList>
            <consortium name="RefSeq"/>
        </authorList>
    </citation>
    <scope>IDENTIFICATION</scope>
    <source>
        <tissue evidence="20">Blood</tissue>
    </source>
</reference>
<keyword evidence="14" id="KW-0393">Immunoglobulin domain</keyword>
<dbReference type="InterPro" id="IPR008096">
    <property type="entry name" value="CTLA4"/>
</dbReference>
<evidence type="ECO:0000256" key="17">
    <source>
        <dbReference type="SAM" id="SignalP"/>
    </source>
</evidence>